<accession>A0A918VTQ4</accession>
<evidence type="ECO:0000256" key="4">
    <source>
        <dbReference type="SAM" id="SignalP"/>
    </source>
</evidence>
<evidence type="ECO:0000256" key="2">
    <source>
        <dbReference type="ARBA" id="ARBA00008520"/>
    </source>
</evidence>
<comment type="subcellular location">
    <subcellularLocation>
        <location evidence="1">Periplasm</location>
    </subcellularLocation>
</comment>
<dbReference type="PANTHER" id="PTHR43649">
    <property type="entry name" value="ARABINOSE-BINDING PROTEIN-RELATED"/>
    <property type="match status" value="1"/>
</dbReference>
<dbReference type="RefSeq" id="WP_189425163.1">
    <property type="nucleotide sequence ID" value="NZ_BMZE01000002.1"/>
</dbReference>
<dbReference type="SUPFAM" id="SSF53850">
    <property type="entry name" value="Periplasmic binding protein-like II"/>
    <property type="match status" value="1"/>
</dbReference>
<dbReference type="PANTHER" id="PTHR43649:SF32">
    <property type="entry name" value="SUGAR BINDING SECRETED PROTEIN"/>
    <property type="match status" value="1"/>
</dbReference>
<name>A0A918VTQ4_9HYPH</name>
<dbReference type="Gene3D" id="3.40.190.10">
    <property type="entry name" value="Periplasmic binding protein-like II"/>
    <property type="match status" value="1"/>
</dbReference>
<sequence length="427" mass="47087">MTKPWLKTMAVLSAGLITVLPAIAQDTANTEISGDISVWTWPNNDRTFEALLPAFAEAYPNINVEIQGYPTANDAYLNTLQRGMLSGSGPDVAMIEIGMMALLRDRPQWVDLSQEPYNAGEMLGDFAEFTVNNVTLDDGKVVAMPKHTGPGGMFYRRDIFEEVGLPTDPEAISELFSDWDAFIEEGQKLVVPNERWVIGNGEEIVRAMMAQAGVSYFDEEGNLQFDHPVFREALEKVEVAADAGMISPFAAWTPEWQGAFQRGQLATVMYGNWFGGLLKRAYAADQEGLWGVASAPALEGNRSFNSGGDYIGILETSDNKEAAWAFVKWIVSDEASLKQQFQSDDLYPAYNPAGDADWMNFEDPYYDGQNVNEIFAPAQKELIPFVLHPLDSVAANAMRTAVDNIARDIMSVDEALASAKETVQARM</sequence>
<feature type="chain" id="PRO_5036677477" evidence="4">
    <location>
        <begin position="25"/>
        <end position="427"/>
    </location>
</feature>
<gene>
    <name evidence="5" type="primary">cebE</name>
    <name evidence="5" type="ORF">GCM10007989_16510</name>
</gene>
<dbReference type="Proteomes" id="UP000646579">
    <property type="component" value="Unassembled WGS sequence"/>
</dbReference>
<proteinExistence type="inferred from homology"/>
<dbReference type="InterPro" id="IPR050490">
    <property type="entry name" value="Bact_solute-bd_prot1"/>
</dbReference>
<keyword evidence="4" id="KW-0732">Signal</keyword>
<evidence type="ECO:0000313" key="6">
    <source>
        <dbReference type="Proteomes" id="UP000646579"/>
    </source>
</evidence>
<reference evidence="5" key="1">
    <citation type="journal article" date="2014" name="Int. J. Syst. Evol. Microbiol.">
        <title>Complete genome sequence of Corynebacterium casei LMG S-19264T (=DSM 44701T), isolated from a smear-ripened cheese.</title>
        <authorList>
            <consortium name="US DOE Joint Genome Institute (JGI-PGF)"/>
            <person name="Walter F."/>
            <person name="Albersmeier A."/>
            <person name="Kalinowski J."/>
            <person name="Ruckert C."/>
        </authorList>
    </citation>
    <scope>NUCLEOTIDE SEQUENCE</scope>
    <source>
        <strain evidence="5">KCTC 32437</strain>
    </source>
</reference>
<comment type="similarity">
    <text evidence="2">Belongs to the bacterial solute-binding protein 1 family.</text>
</comment>
<dbReference type="AlphaFoldDB" id="A0A918VTQ4"/>
<keyword evidence="6" id="KW-1185">Reference proteome</keyword>
<evidence type="ECO:0000256" key="1">
    <source>
        <dbReference type="ARBA" id="ARBA00004418"/>
    </source>
</evidence>
<protein>
    <submittedName>
        <fullName evidence="5">ABC transporter substrate-binding protein</fullName>
    </submittedName>
</protein>
<feature type="signal peptide" evidence="4">
    <location>
        <begin position="1"/>
        <end position="24"/>
    </location>
</feature>
<reference evidence="5" key="2">
    <citation type="submission" date="2020-09" db="EMBL/GenBank/DDBJ databases">
        <authorList>
            <person name="Sun Q."/>
            <person name="Kim S."/>
        </authorList>
    </citation>
    <scope>NUCLEOTIDE SEQUENCE</scope>
    <source>
        <strain evidence="5">KCTC 32437</strain>
    </source>
</reference>
<organism evidence="5 6">
    <name type="scientific">Devosia pacifica</name>
    <dbReference type="NCBI Taxonomy" id="1335967"/>
    <lineage>
        <taxon>Bacteria</taxon>
        <taxon>Pseudomonadati</taxon>
        <taxon>Pseudomonadota</taxon>
        <taxon>Alphaproteobacteria</taxon>
        <taxon>Hyphomicrobiales</taxon>
        <taxon>Devosiaceae</taxon>
        <taxon>Devosia</taxon>
    </lineage>
</organism>
<keyword evidence="3" id="KW-0574">Periplasm</keyword>
<dbReference type="Pfam" id="PF01547">
    <property type="entry name" value="SBP_bac_1"/>
    <property type="match status" value="1"/>
</dbReference>
<dbReference type="EMBL" id="BMZE01000002">
    <property type="protein sequence ID" value="GHA21874.1"/>
    <property type="molecule type" value="Genomic_DNA"/>
</dbReference>
<evidence type="ECO:0000256" key="3">
    <source>
        <dbReference type="ARBA" id="ARBA00022764"/>
    </source>
</evidence>
<evidence type="ECO:0000313" key="5">
    <source>
        <dbReference type="EMBL" id="GHA21874.1"/>
    </source>
</evidence>
<dbReference type="InterPro" id="IPR006059">
    <property type="entry name" value="SBP"/>
</dbReference>
<dbReference type="GO" id="GO:0042597">
    <property type="term" value="C:periplasmic space"/>
    <property type="evidence" value="ECO:0007669"/>
    <property type="project" value="UniProtKB-SubCell"/>
</dbReference>
<comment type="caution">
    <text evidence="5">The sequence shown here is derived from an EMBL/GenBank/DDBJ whole genome shotgun (WGS) entry which is preliminary data.</text>
</comment>